<evidence type="ECO:0008006" key="4">
    <source>
        <dbReference type="Google" id="ProtNLM"/>
    </source>
</evidence>
<dbReference type="Proteomes" id="UP000295455">
    <property type="component" value="Unassembled WGS sequence"/>
</dbReference>
<feature type="transmembrane region" description="Helical" evidence="1">
    <location>
        <begin position="20"/>
        <end position="37"/>
    </location>
</feature>
<keyword evidence="1" id="KW-0812">Transmembrane</keyword>
<reference evidence="2 3" key="1">
    <citation type="submission" date="2019-03" db="EMBL/GenBank/DDBJ databases">
        <title>Genomic Encyclopedia of Type Strains, Phase IV (KMG-IV): sequencing the most valuable type-strain genomes for metagenomic binning, comparative biology and taxonomic classification.</title>
        <authorList>
            <person name="Goeker M."/>
        </authorList>
    </citation>
    <scope>NUCLEOTIDE SEQUENCE [LARGE SCALE GENOMIC DNA]</scope>
    <source>
        <strain evidence="2 3">DSM 18792</strain>
    </source>
</reference>
<protein>
    <recommendedName>
        <fullName evidence="4">Na(+)-translocating NADH-quinone reductase subunit F</fullName>
    </recommendedName>
</protein>
<keyword evidence="1" id="KW-0472">Membrane</keyword>
<organism evidence="2 3">
    <name type="scientific">Mariniflexile fucanivorans</name>
    <dbReference type="NCBI Taxonomy" id="264023"/>
    <lineage>
        <taxon>Bacteria</taxon>
        <taxon>Pseudomonadati</taxon>
        <taxon>Bacteroidota</taxon>
        <taxon>Flavobacteriia</taxon>
        <taxon>Flavobacteriales</taxon>
        <taxon>Flavobacteriaceae</taxon>
        <taxon>Mariniflexile</taxon>
    </lineage>
</organism>
<keyword evidence="1" id="KW-1133">Transmembrane helix</keyword>
<keyword evidence="3" id="KW-1185">Reference proteome</keyword>
<comment type="caution">
    <text evidence="2">The sequence shown here is derived from an EMBL/GenBank/DDBJ whole genome shotgun (WGS) entry which is preliminary data.</text>
</comment>
<name>A0A4R1RMH1_9FLAO</name>
<gene>
    <name evidence="2" type="ORF">EV196_103494</name>
</gene>
<evidence type="ECO:0000313" key="2">
    <source>
        <dbReference type="EMBL" id="TCL67070.1"/>
    </source>
</evidence>
<proteinExistence type="predicted"/>
<dbReference type="AlphaFoldDB" id="A0A4R1RMH1"/>
<evidence type="ECO:0000313" key="3">
    <source>
        <dbReference type="Proteomes" id="UP000295455"/>
    </source>
</evidence>
<accession>A0A4R1RMH1</accession>
<dbReference type="EMBL" id="SLUP01000003">
    <property type="protein sequence ID" value="TCL67070.1"/>
    <property type="molecule type" value="Genomic_DNA"/>
</dbReference>
<sequence>MVKIQLFKTSSNTMLLNDLLFVYLLFCLFNIVIVLKCHHQSEHLFYFCNMSKALTEQELHNLAMNHVGKDLEQRGFEFIAVNSKLKKHPQFVCIDKNKQYYFVIVRVVILPDNPNNYDVIWMESFKKHAREKDAKVLYAGVGIGNVVGEKEPIYLNQDYLLEYNGIQVLETNLN</sequence>
<evidence type="ECO:0000256" key="1">
    <source>
        <dbReference type="SAM" id="Phobius"/>
    </source>
</evidence>